<dbReference type="GO" id="GO:0032993">
    <property type="term" value="C:protein-DNA complex"/>
    <property type="evidence" value="ECO:0007669"/>
    <property type="project" value="TreeGrafter"/>
</dbReference>
<evidence type="ECO:0000313" key="11">
    <source>
        <dbReference type="Proteomes" id="UP000248857"/>
    </source>
</evidence>
<dbReference type="SMART" id="SM00448">
    <property type="entry name" value="REC"/>
    <property type="match status" value="1"/>
</dbReference>
<dbReference type="Gene3D" id="3.40.50.2300">
    <property type="match status" value="1"/>
</dbReference>
<feature type="modified residue" description="4-aspartylphosphate" evidence="6">
    <location>
        <position position="57"/>
    </location>
</feature>
<dbReference type="PANTHER" id="PTHR48111:SF22">
    <property type="entry name" value="REGULATOR OF RPOS"/>
    <property type="match status" value="1"/>
</dbReference>
<organism evidence="10 11">
    <name type="scientific">Acaryochloris thomasi RCC1774</name>
    <dbReference type="NCBI Taxonomy" id="1764569"/>
    <lineage>
        <taxon>Bacteria</taxon>
        <taxon>Bacillati</taxon>
        <taxon>Cyanobacteriota</taxon>
        <taxon>Cyanophyceae</taxon>
        <taxon>Acaryochloridales</taxon>
        <taxon>Acaryochloridaceae</taxon>
        <taxon>Acaryochloris</taxon>
        <taxon>Acaryochloris thomasi</taxon>
    </lineage>
</organism>
<dbReference type="FunFam" id="1.10.10.10:FF:000005">
    <property type="entry name" value="Two-component system response regulator"/>
    <property type="match status" value="1"/>
</dbReference>
<dbReference type="InterPro" id="IPR011006">
    <property type="entry name" value="CheY-like_superfamily"/>
</dbReference>
<evidence type="ECO:0000256" key="6">
    <source>
        <dbReference type="PROSITE-ProRule" id="PRU00169"/>
    </source>
</evidence>
<feature type="domain" description="OmpR/PhoB-type" evidence="9">
    <location>
        <begin position="131"/>
        <end position="229"/>
    </location>
</feature>
<protein>
    <submittedName>
        <fullName evidence="10">Response regulator MprA</fullName>
    </submittedName>
</protein>
<evidence type="ECO:0000313" key="10">
    <source>
        <dbReference type="EMBL" id="PZD74301.1"/>
    </source>
</evidence>
<dbReference type="NCBIfam" id="NF045914">
    <property type="entry name" value="RespRegNblR"/>
    <property type="match status" value="1"/>
</dbReference>
<dbReference type="InterPro" id="IPR016032">
    <property type="entry name" value="Sig_transdc_resp-reg_C-effctor"/>
</dbReference>
<reference evidence="10 11" key="1">
    <citation type="journal article" date="2018" name="Sci. Rep.">
        <title>A novel species of the marine cyanobacterium Acaryochloris with a unique pigment content and lifestyle.</title>
        <authorList>
            <person name="Partensky F."/>
            <person name="Six C."/>
            <person name="Ratin M."/>
            <person name="Garczarek L."/>
            <person name="Vaulot D."/>
            <person name="Probert I."/>
            <person name="Calteau A."/>
            <person name="Gourvil P."/>
            <person name="Marie D."/>
            <person name="Grebert T."/>
            <person name="Bouchier C."/>
            <person name="Le Panse S."/>
            <person name="Gachenot M."/>
            <person name="Rodriguez F."/>
            <person name="Garrido J.L."/>
        </authorList>
    </citation>
    <scope>NUCLEOTIDE SEQUENCE [LARGE SCALE GENOMIC DNA]</scope>
    <source>
        <strain evidence="10 11">RCC1774</strain>
    </source>
</reference>
<gene>
    <name evidence="10" type="primary">mprA_3</name>
    <name evidence="10" type="ORF">C1752_01142</name>
</gene>
<dbReference type="SMART" id="SM00862">
    <property type="entry name" value="Trans_reg_C"/>
    <property type="match status" value="1"/>
</dbReference>
<dbReference type="OrthoDB" id="508982at2"/>
<dbReference type="EMBL" id="PQWO01000003">
    <property type="protein sequence ID" value="PZD74301.1"/>
    <property type="molecule type" value="Genomic_DNA"/>
</dbReference>
<sequence>MNDSLSDAQVLLVQLPTGPIDALGADLQALGYQLATASDAKGALMQADLSPALIMIDSELGKDCGFQLCRQLRAVGVQVPMLMLMPTETVADRTACLDAGADDYVLQPYQREALQDRLRLYLQPSQDVEVGQHLRFIDLVLHLPTRTAMRKQRTIDLTMKEFELLKLFMEHPGEVLTREQILDQVWGYDFMGESNVIEVYIRYLRLKIEASADQRLIHTVRGVGYVLREA</sequence>
<evidence type="ECO:0000256" key="4">
    <source>
        <dbReference type="ARBA" id="ARBA00023125"/>
    </source>
</evidence>
<dbReference type="GO" id="GO:0005829">
    <property type="term" value="C:cytosol"/>
    <property type="evidence" value="ECO:0007669"/>
    <property type="project" value="TreeGrafter"/>
</dbReference>
<dbReference type="GO" id="GO:0000976">
    <property type="term" value="F:transcription cis-regulatory region binding"/>
    <property type="evidence" value="ECO:0007669"/>
    <property type="project" value="TreeGrafter"/>
</dbReference>
<dbReference type="SUPFAM" id="SSF46894">
    <property type="entry name" value="C-terminal effector domain of the bipartite response regulators"/>
    <property type="match status" value="1"/>
</dbReference>
<evidence type="ECO:0000259" key="9">
    <source>
        <dbReference type="PROSITE" id="PS51755"/>
    </source>
</evidence>
<keyword evidence="3" id="KW-0805">Transcription regulation</keyword>
<dbReference type="RefSeq" id="WP_110985127.1">
    <property type="nucleotide sequence ID" value="NZ_CAWNWM010000003.1"/>
</dbReference>
<dbReference type="Pfam" id="PF00486">
    <property type="entry name" value="Trans_reg_C"/>
    <property type="match status" value="1"/>
</dbReference>
<dbReference type="Proteomes" id="UP000248857">
    <property type="component" value="Unassembled WGS sequence"/>
</dbReference>
<dbReference type="SUPFAM" id="SSF52172">
    <property type="entry name" value="CheY-like"/>
    <property type="match status" value="1"/>
</dbReference>
<proteinExistence type="predicted"/>
<evidence type="ECO:0000256" key="5">
    <source>
        <dbReference type="ARBA" id="ARBA00023163"/>
    </source>
</evidence>
<dbReference type="GO" id="GO:0000156">
    <property type="term" value="F:phosphorelay response regulator activity"/>
    <property type="evidence" value="ECO:0007669"/>
    <property type="project" value="TreeGrafter"/>
</dbReference>
<dbReference type="Pfam" id="PF00072">
    <property type="entry name" value="Response_reg"/>
    <property type="match status" value="1"/>
</dbReference>
<dbReference type="InterPro" id="IPR039420">
    <property type="entry name" value="WalR-like"/>
</dbReference>
<dbReference type="CDD" id="cd00383">
    <property type="entry name" value="trans_reg_C"/>
    <property type="match status" value="1"/>
</dbReference>
<dbReference type="InterPro" id="IPR001867">
    <property type="entry name" value="OmpR/PhoB-type_DNA-bd"/>
</dbReference>
<dbReference type="PROSITE" id="PS50110">
    <property type="entry name" value="RESPONSE_REGULATORY"/>
    <property type="match status" value="1"/>
</dbReference>
<evidence type="ECO:0000256" key="1">
    <source>
        <dbReference type="ARBA" id="ARBA00022553"/>
    </source>
</evidence>
<dbReference type="PANTHER" id="PTHR48111">
    <property type="entry name" value="REGULATOR OF RPOS"/>
    <property type="match status" value="1"/>
</dbReference>
<dbReference type="InterPro" id="IPR001789">
    <property type="entry name" value="Sig_transdc_resp-reg_receiver"/>
</dbReference>
<keyword evidence="1 6" id="KW-0597">Phosphoprotein</keyword>
<evidence type="ECO:0000256" key="7">
    <source>
        <dbReference type="PROSITE-ProRule" id="PRU01091"/>
    </source>
</evidence>
<name>A0A2W1K1A6_9CYAN</name>
<accession>A0A2W1K1A6</accession>
<dbReference type="InterPro" id="IPR036388">
    <property type="entry name" value="WH-like_DNA-bd_sf"/>
</dbReference>
<dbReference type="GO" id="GO:0006355">
    <property type="term" value="P:regulation of DNA-templated transcription"/>
    <property type="evidence" value="ECO:0007669"/>
    <property type="project" value="InterPro"/>
</dbReference>
<feature type="DNA-binding region" description="OmpR/PhoB-type" evidence="7">
    <location>
        <begin position="131"/>
        <end position="229"/>
    </location>
</feature>
<comment type="caution">
    <text evidence="10">The sequence shown here is derived from an EMBL/GenBank/DDBJ whole genome shotgun (WGS) entry which is preliminary data.</text>
</comment>
<dbReference type="Gene3D" id="1.10.10.10">
    <property type="entry name" value="Winged helix-like DNA-binding domain superfamily/Winged helix DNA-binding domain"/>
    <property type="match status" value="1"/>
</dbReference>
<keyword evidence="11" id="KW-1185">Reference proteome</keyword>
<keyword evidence="4 7" id="KW-0238">DNA-binding</keyword>
<feature type="domain" description="Response regulatory" evidence="8">
    <location>
        <begin position="9"/>
        <end position="122"/>
    </location>
</feature>
<evidence type="ECO:0000256" key="3">
    <source>
        <dbReference type="ARBA" id="ARBA00023015"/>
    </source>
</evidence>
<keyword evidence="5" id="KW-0804">Transcription</keyword>
<dbReference type="AlphaFoldDB" id="A0A2W1K1A6"/>
<dbReference type="PROSITE" id="PS51755">
    <property type="entry name" value="OMPR_PHOB"/>
    <property type="match status" value="1"/>
</dbReference>
<evidence type="ECO:0000259" key="8">
    <source>
        <dbReference type="PROSITE" id="PS50110"/>
    </source>
</evidence>
<evidence type="ECO:0000256" key="2">
    <source>
        <dbReference type="ARBA" id="ARBA00023012"/>
    </source>
</evidence>
<keyword evidence="2" id="KW-0902">Two-component regulatory system</keyword>